<dbReference type="GO" id="GO:0005737">
    <property type="term" value="C:cytoplasm"/>
    <property type="evidence" value="ECO:0007669"/>
    <property type="project" value="UniProtKB-SubCell"/>
</dbReference>
<keyword evidence="6 8" id="KW-0645">Protease</keyword>
<dbReference type="GeneID" id="17272535"/>
<dbReference type="GO" id="GO:0004177">
    <property type="term" value="F:aminopeptidase activity"/>
    <property type="evidence" value="ECO:0007669"/>
    <property type="project" value="UniProtKB-UniRule"/>
</dbReference>
<evidence type="ECO:0000256" key="3">
    <source>
        <dbReference type="ARBA" id="ARBA00010088"/>
    </source>
</evidence>
<dbReference type="PANTHER" id="PTHR43722:SF1">
    <property type="entry name" value="PROLINE IMINOPEPTIDASE"/>
    <property type="match status" value="1"/>
</dbReference>
<dbReference type="RefSeq" id="XP_005779419.1">
    <property type="nucleotide sequence ID" value="XM_005779362.1"/>
</dbReference>
<dbReference type="InterPro" id="IPR002410">
    <property type="entry name" value="Peptidase_S33"/>
</dbReference>
<accession>A0A0D3JU05</accession>
<reference evidence="13" key="1">
    <citation type="journal article" date="2013" name="Nature">
        <title>Pan genome of the phytoplankton Emiliania underpins its global distribution.</title>
        <authorList>
            <person name="Read B.A."/>
            <person name="Kegel J."/>
            <person name="Klute M.J."/>
            <person name="Kuo A."/>
            <person name="Lefebvre S.C."/>
            <person name="Maumus F."/>
            <person name="Mayer C."/>
            <person name="Miller J."/>
            <person name="Monier A."/>
            <person name="Salamov A."/>
            <person name="Young J."/>
            <person name="Aguilar M."/>
            <person name="Claverie J.M."/>
            <person name="Frickenhaus S."/>
            <person name="Gonzalez K."/>
            <person name="Herman E.K."/>
            <person name="Lin Y.C."/>
            <person name="Napier J."/>
            <person name="Ogata H."/>
            <person name="Sarno A.F."/>
            <person name="Shmutz J."/>
            <person name="Schroeder D."/>
            <person name="de Vargas C."/>
            <person name="Verret F."/>
            <person name="von Dassow P."/>
            <person name="Valentin K."/>
            <person name="Van de Peer Y."/>
            <person name="Wheeler G."/>
            <person name="Dacks J.B."/>
            <person name="Delwiche C.F."/>
            <person name="Dyhrman S.T."/>
            <person name="Glockner G."/>
            <person name="John U."/>
            <person name="Richards T."/>
            <person name="Worden A.Z."/>
            <person name="Zhang X."/>
            <person name="Grigoriev I.V."/>
            <person name="Allen A.E."/>
            <person name="Bidle K."/>
            <person name="Borodovsky M."/>
            <person name="Bowler C."/>
            <person name="Brownlee C."/>
            <person name="Cock J.M."/>
            <person name="Elias M."/>
            <person name="Gladyshev V.N."/>
            <person name="Groth M."/>
            <person name="Guda C."/>
            <person name="Hadaegh A."/>
            <person name="Iglesias-Rodriguez M.D."/>
            <person name="Jenkins J."/>
            <person name="Jones B.M."/>
            <person name="Lawson T."/>
            <person name="Leese F."/>
            <person name="Lindquist E."/>
            <person name="Lobanov A."/>
            <person name="Lomsadze A."/>
            <person name="Malik S.B."/>
            <person name="Marsh M.E."/>
            <person name="Mackinder L."/>
            <person name="Mock T."/>
            <person name="Mueller-Roeber B."/>
            <person name="Pagarete A."/>
            <person name="Parker M."/>
            <person name="Probert I."/>
            <person name="Quesneville H."/>
            <person name="Raines C."/>
            <person name="Rensing S.A."/>
            <person name="Riano-Pachon D.M."/>
            <person name="Richier S."/>
            <person name="Rokitta S."/>
            <person name="Shiraiwa Y."/>
            <person name="Soanes D.M."/>
            <person name="van der Giezen M."/>
            <person name="Wahlund T.M."/>
            <person name="Williams B."/>
            <person name="Wilson W."/>
            <person name="Wolfe G."/>
            <person name="Wurch L.L."/>
        </authorList>
    </citation>
    <scope>NUCLEOTIDE SEQUENCE</scope>
</reference>
<evidence type="ECO:0000256" key="10">
    <source>
        <dbReference type="RuleBase" id="RU003421"/>
    </source>
</evidence>
<dbReference type="Gene3D" id="3.40.50.1820">
    <property type="entry name" value="alpha/beta hydrolase"/>
    <property type="match status" value="1"/>
</dbReference>
<feature type="active site" description="Nucleophile" evidence="9">
    <location>
        <position position="112"/>
    </location>
</feature>
<dbReference type="eggNOG" id="ENOG502QPPY">
    <property type="taxonomic scope" value="Eukaryota"/>
</dbReference>
<protein>
    <recommendedName>
        <fullName evidence="8 10">Proline iminopeptidase</fullName>
        <shortName evidence="8">PIP</shortName>
        <ecNumber evidence="8 10">3.4.11.5</ecNumber>
    </recommendedName>
    <alternativeName>
        <fullName evidence="8">Prolyl aminopeptidase</fullName>
    </alternativeName>
</protein>
<dbReference type="PRINTS" id="PR00111">
    <property type="entry name" value="ABHYDROLASE"/>
</dbReference>
<evidence type="ECO:0000256" key="9">
    <source>
        <dbReference type="PIRSR" id="PIRSR006431-1"/>
    </source>
</evidence>
<evidence type="ECO:0000256" key="1">
    <source>
        <dbReference type="ARBA" id="ARBA00001585"/>
    </source>
</evidence>
<dbReference type="EC" id="3.4.11.5" evidence="8 10"/>
<dbReference type="KEGG" id="ehx:EMIHUDRAFT_73435"/>
<evidence type="ECO:0000256" key="8">
    <source>
        <dbReference type="PIRNR" id="PIRNR006431"/>
    </source>
</evidence>
<dbReference type="PANTHER" id="PTHR43722">
    <property type="entry name" value="PROLINE IMINOPEPTIDASE"/>
    <property type="match status" value="1"/>
</dbReference>
<organism evidence="12 13">
    <name type="scientific">Emiliania huxleyi (strain CCMP1516)</name>
    <dbReference type="NCBI Taxonomy" id="280463"/>
    <lineage>
        <taxon>Eukaryota</taxon>
        <taxon>Haptista</taxon>
        <taxon>Haptophyta</taxon>
        <taxon>Prymnesiophyceae</taxon>
        <taxon>Isochrysidales</taxon>
        <taxon>Noelaerhabdaceae</taxon>
        <taxon>Emiliania</taxon>
    </lineage>
</organism>
<comment type="similarity">
    <text evidence="3 8 10">Belongs to the peptidase S33 family.</text>
</comment>
<dbReference type="NCBIfam" id="TIGR01249">
    <property type="entry name" value="pro_imino_pep_1"/>
    <property type="match status" value="1"/>
</dbReference>
<feature type="active site" evidence="9">
    <location>
        <position position="260"/>
    </location>
</feature>
<feature type="domain" description="AB hydrolase-1" evidence="11">
    <location>
        <begin position="37"/>
        <end position="292"/>
    </location>
</feature>
<evidence type="ECO:0000313" key="12">
    <source>
        <dbReference type="EnsemblProtists" id="EOD26990"/>
    </source>
</evidence>
<dbReference type="InterPro" id="IPR029058">
    <property type="entry name" value="AB_hydrolase_fold"/>
</dbReference>
<proteinExistence type="inferred from homology"/>
<evidence type="ECO:0000256" key="2">
    <source>
        <dbReference type="ARBA" id="ARBA00004496"/>
    </source>
</evidence>
<keyword evidence="7 8" id="KW-0378">Hydrolase</keyword>
<dbReference type="InterPro" id="IPR000073">
    <property type="entry name" value="AB_hydrolase_1"/>
</dbReference>
<evidence type="ECO:0000313" key="13">
    <source>
        <dbReference type="Proteomes" id="UP000013827"/>
    </source>
</evidence>
<evidence type="ECO:0000259" key="11">
    <source>
        <dbReference type="Pfam" id="PF00561"/>
    </source>
</evidence>
<dbReference type="AlphaFoldDB" id="A0A0D3JU05"/>
<dbReference type="GO" id="GO:0006508">
    <property type="term" value="P:proteolysis"/>
    <property type="evidence" value="ECO:0007669"/>
    <property type="project" value="UniProtKB-KW"/>
</dbReference>
<keyword evidence="13" id="KW-1185">Reference proteome</keyword>
<dbReference type="PaxDb" id="2903-EOD26990"/>
<dbReference type="EnsemblProtists" id="EOD26990">
    <property type="protein sequence ID" value="EOD26990"/>
    <property type="gene ID" value="EMIHUDRAFT_73435"/>
</dbReference>
<dbReference type="STRING" id="2903.R1EK45"/>
<keyword evidence="5 8" id="KW-0963">Cytoplasm</keyword>
<reference evidence="12" key="2">
    <citation type="submission" date="2024-10" db="UniProtKB">
        <authorList>
            <consortium name="EnsemblProtists"/>
        </authorList>
    </citation>
    <scope>IDENTIFICATION</scope>
</reference>
<evidence type="ECO:0000256" key="4">
    <source>
        <dbReference type="ARBA" id="ARBA00022438"/>
    </source>
</evidence>
<dbReference type="PRINTS" id="PR00793">
    <property type="entry name" value="PROAMNOPTASE"/>
</dbReference>
<dbReference type="SUPFAM" id="SSF53474">
    <property type="entry name" value="alpha/beta-Hydrolases"/>
    <property type="match status" value="1"/>
</dbReference>
<comment type="subcellular location">
    <subcellularLocation>
        <location evidence="2 8">Cytoplasm</location>
    </subcellularLocation>
</comment>
<evidence type="ECO:0000256" key="6">
    <source>
        <dbReference type="ARBA" id="ARBA00022670"/>
    </source>
</evidence>
<name>A0A0D3JU05_EMIH1</name>
<feature type="active site" description="Proton donor" evidence="9">
    <location>
        <position position="290"/>
    </location>
</feature>
<dbReference type="Pfam" id="PF00561">
    <property type="entry name" value="Abhydrolase_1"/>
    <property type="match status" value="1"/>
</dbReference>
<dbReference type="InterPro" id="IPR005944">
    <property type="entry name" value="Pro_iminopeptidase"/>
</dbReference>
<keyword evidence="4 8" id="KW-0031">Aminopeptidase</keyword>
<dbReference type="Proteomes" id="UP000013827">
    <property type="component" value="Unassembled WGS sequence"/>
</dbReference>
<comment type="catalytic activity">
    <reaction evidence="1 8 10">
        <text>Release of N-terminal proline from a peptide.</text>
        <dbReference type="EC" id="3.4.11.5"/>
    </reaction>
</comment>
<evidence type="ECO:0000256" key="7">
    <source>
        <dbReference type="ARBA" id="ARBA00022801"/>
    </source>
</evidence>
<sequence length="346" mass="39111">FRSKYPPIEANETGFMKPLDSDIHTIYWEESGNPQGKPVVVLHGGPGGGCPPSYRQYFDAQRYRIIMFDQRGAGKSTPLAELRENTTWHLIRDMEQLREQLNVEKWVVFGGSWGSTLSLAYAETHPDHVTALVLRGIFLCRCEGTSWIFPYAHEKFAQHIPAVERGDLVSAYHRRVTCDDPETRLAASMEWTGWEMWVSNLIVDEKKVEEGEDPDFAESFARIETHYFTHCGFFHKENQLIEDVDKIRDIPATIVQGRYDVVCPIKSCWELHTACAQPALSRFRTADSGHSMSEAGITSELIKAEPPSFPPLCSSATAQCSRGASALELTGDRHVLRTLIQHLEDL</sequence>
<evidence type="ECO:0000256" key="5">
    <source>
        <dbReference type="ARBA" id="ARBA00022490"/>
    </source>
</evidence>
<dbReference type="PIRSF" id="PIRSF006431">
    <property type="entry name" value="Pept_S33"/>
    <property type="match status" value="1"/>
</dbReference>
<dbReference type="HOGENOM" id="CLU_043739_2_2_1"/>